<dbReference type="Proteomes" id="UP001139168">
    <property type="component" value="Unassembled WGS sequence"/>
</dbReference>
<proteinExistence type="predicted"/>
<organism evidence="2 3">
    <name type="scientific">Arthrobacter gengyunqii</name>
    <dbReference type="NCBI Taxonomy" id="2886940"/>
    <lineage>
        <taxon>Bacteria</taxon>
        <taxon>Bacillati</taxon>
        <taxon>Actinomycetota</taxon>
        <taxon>Actinomycetes</taxon>
        <taxon>Micrococcales</taxon>
        <taxon>Micrococcaceae</taxon>
        <taxon>Arthrobacter</taxon>
    </lineage>
</organism>
<dbReference type="GO" id="GO:0016740">
    <property type="term" value="F:transferase activity"/>
    <property type="evidence" value="ECO:0007669"/>
    <property type="project" value="UniProtKB-KW"/>
</dbReference>
<keyword evidence="2" id="KW-0808">Transferase</keyword>
<feature type="domain" description="Polysaccharide pyruvyl transferase" evidence="1">
    <location>
        <begin position="36"/>
        <end position="281"/>
    </location>
</feature>
<dbReference type="InterPro" id="IPR007345">
    <property type="entry name" value="Polysacch_pyruvyl_Trfase"/>
</dbReference>
<accession>A0ABS8GMT7</accession>
<keyword evidence="3" id="KW-1185">Reference proteome</keyword>
<evidence type="ECO:0000259" key="1">
    <source>
        <dbReference type="Pfam" id="PF04230"/>
    </source>
</evidence>
<evidence type="ECO:0000313" key="2">
    <source>
        <dbReference type="EMBL" id="MCC3266568.1"/>
    </source>
</evidence>
<name>A0ABS8GMT7_9MICC</name>
<sequence length="312" mass="35368">MEDYILAMKARAYAAFDEVFDGVKCVKYVDFPDHRNVGDAAIAIGQLEYFRARSVKVESIHSLSTFDRRLLKSHTPVVIHGGGNIAGLYNGVDEHRNLFGKALMSETLLIQAPQSIHFATEKARKDFFDHFLARERLRVAVRDSEAFSLVKHEGQKTYLAPDAVHLLGHIDSPSPSRRCVVLKRQDNESAVGDGQYASIDWPKDRGMLALTASIRWRSKYSGPVKPLFNLSSRRWQELAEKRFERGIRLLSTGETVVTDRLHAMLVALQMGRNVIAVDNNNRKLTKYAETWFQDTVPNVQFASSFEDAMKRV</sequence>
<dbReference type="RefSeq" id="WP_227891384.1">
    <property type="nucleotide sequence ID" value="NZ_JAJFZQ010000006.1"/>
</dbReference>
<evidence type="ECO:0000313" key="3">
    <source>
        <dbReference type="Proteomes" id="UP001139168"/>
    </source>
</evidence>
<dbReference type="EMBL" id="JAJFZQ010000006">
    <property type="protein sequence ID" value="MCC3266568.1"/>
    <property type="molecule type" value="Genomic_DNA"/>
</dbReference>
<dbReference type="Pfam" id="PF04230">
    <property type="entry name" value="PS_pyruv_trans"/>
    <property type="match status" value="1"/>
</dbReference>
<protein>
    <submittedName>
        <fullName evidence="2">Polysaccharide pyruvyl transferase family protein</fullName>
    </submittedName>
</protein>
<gene>
    <name evidence="2" type="ORF">LJ752_11000</name>
</gene>
<reference evidence="2" key="1">
    <citation type="submission" date="2021-10" db="EMBL/GenBank/DDBJ databases">
        <title>Novel species in genus Arthrobacter.</title>
        <authorList>
            <person name="Liu Y."/>
        </authorList>
    </citation>
    <scope>NUCLEOTIDE SEQUENCE</scope>
    <source>
        <strain evidence="2">Zg-Y786</strain>
    </source>
</reference>
<comment type="caution">
    <text evidence="2">The sequence shown here is derived from an EMBL/GenBank/DDBJ whole genome shotgun (WGS) entry which is preliminary data.</text>
</comment>